<evidence type="ECO:0000313" key="3">
    <source>
        <dbReference type="Proteomes" id="UP000035050"/>
    </source>
</evidence>
<dbReference type="InterPro" id="IPR000760">
    <property type="entry name" value="Inositol_monophosphatase-like"/>
</dbReference>
<reference evidence="2" key="1">
    <citation type="submission" date="2016-06" db="EMBL/GenBank/DDBJ databases">
        <title>Pandoraea oxalativorans DSM 23570 Genome Sequencing.</title>
        <authorList>
            <person name="Ee R."/>
            <person name="Lim Y.-L."/>
            <person name="Yong D."/>
            <person name="Yin W.-F."/>
            <person name="Chan K.-G."/>
        </authorList>
    </citation>
    <scope>NUCLEOTIDE SEQUENCE</scope>
    <source>
        <strain evidence="2">DSM 23570</strain>
    </source>
</reference>
<name>A0A0E3U7X1_9BURK</name>
<dbReference type="Proteomes" id="UP000035050">
    <property type="component" value="Chromosome"/>
</dbReference>
<dbReference type="KEGG" id="pox:MB84_16940"/>
<evidence type="ECO:0000313" key="2">
    <source>
        <dbReference type="EMBL" id="AKC70803.1"/>
    </source>
</evidence>
<dbReference type="HOGENOM" id="CLU_2303164_0_0_4"/>
<dbReference type="Gene3D" id="3.40.190.80">
    <property type="match status" value="1"/>
</dbReference>
<protein>
    <submittedName>
        <fullName evidence="2">Uncharacterized protein</fullName>
    </submittedName>
</protein>
<dbReference type="AlphaFoldDB" id="A0A0E3U7X1"/>
<keyword evidence="1" id="KW-0460">Magnesium</keyword>
<proteinExistence type="predicted"/>
<dbReference type="EMBL" id="CP011253">
    <property type="protein sequence ID" value="AKC70803.1"/>
    <property type="molecule type" value="Genomic_DNA"/>
</dbReference>
<keyword evidence="1" id="KW-0479">Metal-binding</keyword>
<comment type="cofactor">
    <cofactor evidence="1">
        <name>Mg(2+)</name>
        <dbReference type="ChEBI" id="CHEBI:18420"/>
    </cofactor>
</comment>
<evidence type="ECO:0000256" key="1">
    <source>
        <dbReference type="PIRSR" id="PIRSR600760-2"/>
    </source>
</evidence>
<dbReference type="RefSeq" id="WP_046291984.1">
    <property type="nucleotide sequence ID" value="NZ_CP011253.3"/>
</dbReference>
<feature type="binding site" evidence="1">
    <location>
        <position position="54"/>
    </location>
    <ligand>
        <name>Mg(2+)</name>
        <dbReference type="ChEBI" id="CHEBI:18420"/>
        <label>1</label>
        <note>catalytic</note>
    </ligand>
</feature>
<dbReference type="SUPFAM" id="SSF56655">
    <property type="entry name" value="Carbohydrate phosphatase"/>
    <property type="match status" value="1"/>
</dbReference>
<organism evidence="2 3">
    <name type="scientific">Pandoraea oxalativorans</name>
    <dbReference type="NCBI Taxonomy" id="573737"/>
    <lineage>
        <taxon>Bacteria</taxon>
        <taxon>Pseudomonadati</taxon>
        <taxon>Pseudomonadota</taxon>
        <taxon>Betaproteobacteria</taxon>
        <taxon>Burkholderiales</taxon>
        <taxon>Burkholderiaceae</taxon>
        <taxon>Pandoraea</taxon>
    </lineage>
</organism>
<sequence length="100" mass="10444">MTSACRRPGQSGVEYALRTSGWGVAEYRCATIGLGFAALGFVDGYLEKHTSIRDIAAGSVICREAGLSVHARGAYHTGGQTIFAGTVELSTVAGRHLALD</sequence>
<dbReference type="Pfam" id="PF00459">
    <property type="entry name" value="Inositol_P"/>
    <property type="match status" value="1"/>
</dbReference>
<gene>
    <name evidence="2" type="ORF">MB84_16940</name>
</gene>
<keyword evidence="3" id="KW-1185">Reference proteome</keyword>
<accession>A0A0E3U7X1</accession>